<dbReference type="RefSeq" id="WP_062219872.1">
    <property type="nucleotide sequence ID" value="NZ_CP012023.1"/>
</dbReference>
<dbReference type="Pfam" id="PF25917">
    <property type="entry name" value="BSH_RND"/>
    <property type="match status" value="1"/>
</dbReference>
<dbReference type="PATRIC" id="fig|1397108.4.peg.2818"/>
<comment type="similarity">
    <text evidence="1">Belongs to the membrane fusion protein (MFP) (TC 8.A.1) family.</text>
</comment>
<dbReference type="InterPro" id="IPR058625">
    <property type="entry name" value="MdtA-like_BSH"/>
</dbReference>
<dbReference type="KEGG" id="cmar:IMCC12053_2756"/>
<dbReference type="GO" id="GO:0015562">
    <property type="term" value="F:efflux transmembrane transporter activity"/>
    <property type="evidence" value="ECO:0007669"/>
    <property type="project" value="TreeGrafter"/>
</dbReference>
<dbReference type="STRING" id="1397108.IMCC12053_2756"/>
<accession>A0A0N9ZJ40</accession>
<dbReference type="OrthoDB" id="7914255at2"/>
<dbReference type="NCBIfam" id="TIGR01730">
    <property type="entry name" value="RND_mfp"/>
    <property type="match status" value="1"/>
</dbReference>
<sequence>MRLMMIAATIGLWPLMGMADTVITSSRVTEWKAVYGRIEARDLVPARARIGGTLTELAISEGDLVEAGQVIGQVFDQKLEFQLRAIDAQITALQTQLDNARVELTRGESLLERGVTTVQRLDALRTQVGVLEGQIAATSAQRSVVEQQTAEGAVLAPAAGRVLNVPVTKGAVVMPGEAISTIGGGGFYLRLAIPERHAQALVTGASIVIDSAGQPASGTLVRLYPQIENGRVIADVEVDGLSSAFVDARVLVRIPVGQRDAITVPVEALITRSGMDFVPVRDNGDDVVLRAVVPGDVSGGVVEIVTGLNVGDVIVPADGECCNE</sequence>
<reference evidence="3 4" key="1">
    <citation type="submission" date="2015-05" db="EMBL/GenBank/DDBJ databases">
        <authorList>
            <person name="Wang D.B."/>
            <person name="Wang M."/>
        </authorList>
    </citation>
    <scope>NUCLEOTIDE SEQUENCE [LARGE SCALE GENOMIC DNA]</scope>
    <source>
        <strain evidence="3 4">IMCC 12053</strain>
    </source>
</reference>
<dbReference type="Gene3D" id="1.10.287.470">
    <property type="entry name" value="Helix hairpin bin"/>
    <property type="match status" value="1"/>
</dbReference>
<proteinExistence type="inferred from homology"/>
<keyword evidence="4" id="KW-1185">Reference proteome</keyword>
<gene>
    <name evidence="3" type="ORF">IMCC12053_2756</name>
</gene>
<dbReference type="PANTHER" id="PTHR30469:SF15">
    <property type="entry name" value="HLYD FAMILY OF SECRETION PROTEINS"/>
    <property type="match status" value="1"/>
</dbReference>
<evidence type="ECO:0000313" key="3">
    <source>
        <dbReference type="EMBL" id="ALI56703.1"/>
    </source>
</evidence>
<dbReference type="EMBL" id="CP012023">
    <property type="protein sequence ID" value="ALI56703.1"/>
    <property type="molecule type" value="Genomic_DNA"/>
</dbReference>
<feature type="domain" description="Multidrug resistance protein MdtA-like barrel-sandwich hybrid" evidence="2">
    <location>
        <begin position="46"/>
        <end position="180"/>
    </location>
</feature>
<dbReference type="Gene3D" id="2.40.420.20">
    <property type="match status" value="1"/>
</dbReference>
<dbReference type="Gene3D" id="2.40.50.100">
    <property type="match status" value="1"/>
</dbReference>
<protein>
    <recommendedName>
        <fullName evidence="2">Multidrug resistance protein MdtA-like barrel-sandwich hybrid domain-containing protein</fullName>
    </recommendedName>
</protein>
<dbReference type="AlphaFoldDB" id="A0A0N9ZJ40"/>
<dbReference type="GO" id="GO:1990281">
    <property type="term" value="C:efflux pump complex"/>
    <property type="evidence" value="ECO:0007669"/>
    <property type="project" value="TreeGrafter"/>
</dbReference>
<dbReference type="Proteomes" id="UP000064920">
    <property type="component" value="Chromosome"/>
</dbReference>
<dbReference type="PANTHER" id="PTHR30469">
    <property type="entry name" value="MULTIDRUG RESISTANCE PROTEIN MDTA"/>
    <property type="match status" value="1"/>
</dbReference>
<evidence type="ECO:0000259" key="2">
    <source>
        <dbReference type="Pfam" id="PF25917"/>
    </source>
</evidence>
<dbReference type="SUPFAM" id="SSF111369">
    <property type="entry name" value="HlyD-like secretion proteins"/>
    <property type="match status" value="1"/>
</dbReference>
<organism evidence="3 4">
    <name type="scientific">Celeribacter marinus</name>
    <dbReference type="NCBI Taxonomy" id="1397108"/>
    <lineage>
        <taxon>Bacteria</taxon>
        <taxon>Pseudomonadati</taxon>
        <taxon>Pseudomonadota</taxon>
        <taxon>Alphaproteobacteria</taxon>
        <taxon>Rhodobacterales</taxon>
        <taxon>Roseobacteraceae</taxon>
        <taxon>Celeribacter</taxon>
    </lineage>
</organism>
<evidence type="ECO:0000313" key="4">
    <source>
        <dbReference type="Proteomes" id="UP000064920"/>
    </source>
</evidence>
<dbReference type="InterPro" id="IPR006143">
    <property type="entry name" value="RND_pump_MFP"/>
</dbReference>
<evidence type="ECO:0000256" key="1">
    <source>
        <dbReference type="ARBA" id="ARBA00009477"/>
    </source>
</evidence>
<name>A0A0N9ZJ40_9RHOB</name>